<dbReference type="Pfam" id="PF12704">
    <property type="entry name" value="MacB_PCD"/>
    <property type="match status" value="1"/>
</dbReference>
<dbReference type="GO" id="GO:0022857">
    <property type="term" value="F:transmembrane transporter activity"/>
    <property type="evidence" value="ECO:0007669"/>
    <property type="project" value="TreeGrafter"/>
</dbReference>
<keyword evidence="5 7" id="KW-0472">Membrane</keyword>
<feature type="transmembrane region" description="Helical" evidence="7">
    <location>
        <begin position="301"/>
        <end position="327"/>
    </location>
</feature>
<sequence>MLRLAWRNLLRTPGRSLTTGGVVALVTFLSVVLLSLYAGAMDAFFGLLLERTGHLVVRVEGYREKQVLEDLAFPPPDLSLPQGARVEGVLEGAALAIAGERSRPVALTGLSREGFSRQGNLLKAGRLPEASGEALLGEALARALRVGLGDEVVAYAPGGEGIGVFAFRVVGLVDLPESHLEARTLLVPLEDAQTLLAPGRVTRLEVRLPGVGLYEEAPLLALKASLQEDLAPRGLVVETWLEANPGYAAILPLYRVVMGVYVGFFFLLAGLILLNALYLSLVERVREFGLLSALGLSGRGVMALVFWESLLLVGVFALLGLGAGLFAHLEMADGFRMPLPQWILEQYREFGLPEVLYGRLGLSDLLLVLGYALGVGVLAALWPAWLASRLEPVEAMRYVP</sequence>
<evidence type="ECO:0000256" key="1">
    <source>
        <dbReference type="ARBA" id="ARBA00004651"/>
    </source>
</evidence>
<dbReference type="EMBL" id="LR027517">
    <property type="protein sequence ID" value="VCU53052.1"/>
    <property type="molecule type" value="Genomic_DNA"/>
</dbReference>
<evidence type="ECO:0000256" key="3">
    <source>
        <dbReference type="ARBA" id="ARBA00022692"/>
    </source>
</evidence>
<gene>
    <name evidence="10" type="ORF">TTHN1_00811</name>
</gene>
<dbReference type="GO" id="GO:0005886">
    <property type="term" value="C:plasma membrane"/>
    <property type="evidence" value="ECO:0007669"/>
    <property type="project" value="UniProtKB-SubCell"/>
</dbReference>
<evidence type="ECO:0000256" key="5">
    <source>
        <dbReference type="ARBA" id="ARBA00023136"/>
    </source>
</evidence>
<dbReference type="InterPro" id="IPR050250">
    <property type="entry name" value="Macrolide_Exporter_MacB"/>
</dbReference>
<name>A0A3P4APK4_THETH</name>
<accession>A0A3P4APK4</accession>
<evidence type="ECO:0000259" key="8">
    <source>
        <dbReference type="Pfam" id="PF02687"/>
    </source>
</evidence>
<dbReference type="AlphaFoldDB" id="A0A3P4APK4"/>
<organism evidence="10 11">
    <name type="scientific">Thermus thermophilus</name>
    <dbReference type="NCBI Taxonomy" id="274"/>
    <lineage>
        <taxon>Bacteria</taxon>
        <taxon>Thermotogati</taxon>
        <taxon>Deinococcota</taxon>
        <taxon>Deinococci</taxon>
        <taxon>Thermales</taxon>
        <taxon>Thermaceae</taxon>
        <taxon>Thermus</taxon>
    </lineage>
</organism>
<evidence type="ECO:0000256" key="4">
    <source>
        <dbReference type="ARBA" id="ARBA00022989"/>
    </source>
</evidence>
<dbReference type="Pfam" id="PF02687">
    <property type="entry name" value="FtsX"/>
    <property type="match status" value="1"/>
</dbReference>
<dbReference type="PANTHER" id="PTHR30572">
    <property type="entry name" value="MEMBRANE COMPONENT OF TRANSPORTER-RELATED"/>
    <property type="match status" value="1"/>
</dbReference>
<evidence type="ECO:0008006" key="12">
    <source>
        <dbReference type="Google" id="ProtNLM"/>
    </source>
</evidence>
<dbReference type="Proteomes" id="UP000279841">
    <property type="component" value="Chromosome"/>
</dbReference>
<dbReference type="RefSeq" id="WP_124104559.1">
    <property type="nucleotide sequence ID" value="NZ_LR027517.1"/>
</dbReference>
<feature type="domain" description="MacB-like periplasmic core" evidence="9">
    <location>
        <begin position="23"/>
        <end position="209"/>
    </location>
</feature>
<evidence type="ECO:0000259" key="9">
    <source>
        <dbReference type="Pfam" id="PF12704"/>
    </source>
</evidence>
<evidence type="ECO:0000313" key="11">
    <source>
        <dbReference type="Proteomes" id="UP000279841"/>
    </source>
</evidence>
<keyword evidence="4 7" id="KW-1133">Transmembrane helix</keyword>
<feature type="transmembrane region" description="Helical" evidence="7">
    <location>
        <begin position="365"/>
        <end position="385"/>
    </location>
</feature>
<comment type="subcellular location">
    <subcellularLocation>
        <location evidence="1">Cell membrane</location>
        <topology evidence="1">Multi-pass membrane protein</topology>
    </subcellularLocation>
</comment>
<feature type="transmembrane region" description="Helical" evidence="7">
    <location>
        <begin position="260"/>
        <end position="281"/>
    </location>
</feature>
<feature type="transmembrane region" description="Helical" evidence="7">
    <location>
        <begin position="20"/>
        <end position="49"/>
    </location>
</feature>
<evidence type="ECO:0000256" key="6">
    <source>
        <dbReference type="ARBA" id="ARBA00038076"/>
    </source>
</evidence>
<keyword evidence="2" id="KW-1003">Cell membrane</keyword>
<dbReference type="InterPro" id="IPR025857">
    <property type="entry name" value="MacB_PCD"/>
</dbReference>
<keyword evidence="3 7" id="KW-0812">Transmembrane</keyword>
<evidence type="ECO:0000256" key="2">
    <source>
        <dbReference type="ARBA" id="ARBA00022475"/>
    </source>
</evidence>
<comment type="similarity">
    <text evidence="6">Belongs to the ABC-4 integral membrane protein family.</text>
</comment>
<reference evidence="10 11" key="1">
    <citation type="submission" date="2018-10" db="EMBL/GenBank/DDBJ databases">
        <authorList>
            <person name="Peiro R."/>
            <person name="Begona"/>
            <person name="Cbmso G."/>
            <person name="Lopez M."/>
            <person name="Gonzalez S."/>
            <person name="Sacristan E."/>
            <person name="Castillo E."/>
        </authorList>
    </citation>
    <scope>NUCLEOTIDE SEQUENCE [LARGE SCALE GENOMIC DNA]</scope>
    <source>
        <strain evidence="10">TTHNAR1</strain>
    </source>
</reference>
<feature type="domain" description="ABC3 transporter permease C-terminal" evidence="8">
    <location>
        <begin position="261"/>
        <end position="392"/>
    </location>
</feature>
<evidence type="ECO:0000256" key="7">
    <source>
        <dbReference type="SAM" id="Phobius"/>
    </source>
</evidence>
<proteinExistence type="inferred from homology"/>
<dbReference type="PANTHER" id="PTHR30572:SF4">
    <property type="entry name" value="ABC TRANSPORTER PERMEASE YTRF"/>
    <property type="match status" value="1"/>
</dbReference>
<protein>
    <recommendedName>
        <fullName evidence="12">ABC transporter permease</fullName>
    </recommendedName>
</protein>
<dbReference type="InterPro" id="IPR003838">
    <property type="entry name" value="ABC3_permease_C"/>
</dbReference>
<evidence type="ECO:0000313" key="10">
    <source>
        <dbReference type="EMBL" id="VCU53052.1"/>
    </source>
</evidence>